<dbReference type="EMBL" id="MGER01000001">
    <property type="protein sequence ID" value="OGL89036.1"/>
    <property type="molecule type" value="Genomic_DNA"/>
</dbReference>
<dbReference type="CDD" id="cd00140">
    <property type="entry name" value="beta_clamp"/>
    <property type="match status" value="1"/>
</dbReference>
<keyword evidence="8" id="KW-0238">DNA-binding</keyword>
<keyword evidence="7" id="KW-0239">DNA-directed DNA polymerase</keyword>
<accession>A0A1F7VEV4</accession>
<reference evidence="11 12" key="1">
    <citation type="journal article" date="2016" name="Nat. Commun.">
        <title>Thousands of microbial genomes shed light on interconnected biogeochemical processes in an aquifer system.</title>
        <authorList>
            <person name="Anantharaman K."/>
            <person name="Brown C.T."/>
            <person name="Hug L.A."/>
            <person name="Sharon I."/>
            <person name="Castelle C.J."/>
            <person name="Probst A.J."/>
            <person name="Thomas B.C."/>
            <person name="Singh A."/>
            <person name="Wilkins M.J."/>
            <person name="Karaoz U."/>
            <person name="Brodie E.L."/>
            <person name="Williams K.H."/>
            <person name="Hubbard S.S."/>
            <person name="Banfield J.F."/>
        </authorList>
    </citation>
    <scope>NUCLEOTIDE SEQUENCE [LARGE SCALE GENOMIC DNA]</scope>
</reference>
<dbReference type="PANTHER" id="PTHR30478">
    <property type="entry name" value="DNA POLYMERASE III SUBUNIT BETA"/>
    <property type="match status" value="1"/>
</dbReference>
<dbReference type="InterPro" id="IPR001001">
    <property type="entry name" value="DNA_polIII_beta"/>
</dbReference>
<dbReference type="Pfam" id="PF02767">
    <property type="entry name" value="DNA_pol3_beta_2"/>
    <property type="match status" value="1"/>
</dbReference>
<keyword evidence="6" id="KW-0235">DNA replication</keyword>
<sequence>ENVSIIQEGENLKVQSGSFENKIHTVPADDFPLLPVMEKQLVFTIYHSKLNEIVQATLFAASFDDTRPELAGIYIRVMKGKLTAAATNSYRLAEKSIEIPNQTIDVPGIIIPIRTMQEVARILPLSHADQGEEDTAEVVIGQHQVSCIIGDTVLVSRLIEGQYPAYQDIIPSTYESLVTVERELLVQALRAASLFSKSGMNDISLTVLPEEQGVRLRAVNIHVGENTTVVPAKVEGKSDEVVLNWRYLAEGLESLSTESVHIEVTNSKIPVLLKPAGVKDHLYLIMPIRQ</sequence>
<evidence type="ECO:0000256" key="4">
    <source>
        <dbReference type="ARBA" id="ARBA00022679"/>
    </source>
</evidence>
<evidence type="ECO:0000259" key="9">
    <source>
        <dbReference type="Pfam" id="PF02767"/>
    </source>
</evidence>
<evidence type="ECO:0000313" key="11">
    <source>
        <dbReference type="EMBL" id="OGL89036.1"/>
    </source>
</evidence>
<dbReference type="GO" id="GO:0009360">
    <property type="term" value="C:DNA polymerase III complex"/>
    <property type="evidence" value="ECO:0007669"/>
    <property type="project" value="InterPro"/>
</dbReference>
<comment type="caution">
    <text evidence="11">The sequence shown here is derived from an EMBL/GenBank/DDBJ whole genome shotgun (WGS) entry which is preliminary data.</text>
</comment>
<keyword evidence="5" id="KW-0548">Nucleotidyltransferase</keyword>
<dbReference type="Pfam" id="PF02768">
    <property type="entry name" value="DNA_pol3_beta_3"/>
    <property type="match status" value="1"/>
</dbReference>
<evidence type="ECO:0000313" key="12">
    <source>
        <dbReference type="Proteomes" id="UP000178264"/>
    </source>
</evidence>
<keyword evidence="4" id="KW-0808">Transferase</keyword>
<dbReference type="GO" id="GO:0008408">
    <property type="term" value="F:3'-5' exonuclease activity"/>
    <property type="evidence" value="ECO:0007669"/>
    <property type="project" value="InterPro"/>
</dbReference>
<feature type="domain" description="DNA polymerase III beta sliding clamp C-terminal" evidence="10">
    <location>
        <begin position="168"/>
        <end position="289"/>
    </location>
</feature>
<dbReference type="Gene3D" id="3.10.150.10">
    <property type="entry name" value="DNA Polymerase III, subunit A, domain 2"/>
    <property type="match status" value="2"/>
</dbReference>
<dbReference type="GO" id="GO:0005737">
    <property type="term" value="C:cytoplasm"/>
    <property type="evidence" value="ECO:0007669"/>
    <property type="project" value="UniProtKB-SubCell"/>
</dbReference>
<dbReference type="InterPro" id="IPR022637">
    <property type="entry name" value="DNA_polIII_beta_cen"/>
</dbReference>
<evidence type="ECO:0000259" key="10">
    <source>
        <dbReference type="Pfam" id="PF02768"/>
    </source>
</evidence>
<protein>
    <submittedName>
        <fullName evidence="11">DNA polymerase III subunit beta</fullName>
    </submittedName>
</protein>
<evidence type="ECO:0000256" key="6">
    <source>
        <dbReference type="ARBA" id="ARBA00022705"/>
    </source>
</evidence>
<evidence type="ECO:0000256" key="1">
    <source>
        <dbReference type="ARBA" id="ARBA00004496"/>
    </source>
</evidence>
<dbReference type="NCBIfam" id="TIGR00663">
    <property type="entry name" value="dnan"/>
    <property type="match status" value="1"/>
</dbReference>
<dbReference type="Proteomes" id="UP000178264">
    <property type="component" value="Unassembled WGS sequence"/>
</dbReference>
<dbReference type="GO" id="GO:0006271">
    <property type="term" value="P:DNA strand elongation involved in DNA replication"/>
    <property type="evidence" value="ECO:0007669"/>
    <property type="project" value="TreeGrafter"/>
</dbReference>
<gene>
    <name evidence="11" type="ORF">A3I42_04290</name>
</gene>
<dbReference type="InterPro" id="IPR022635">
    <property type="entry name" value="DNA_polIII_beta_C"/>
</dbReference>
<dbReference type="SUPFAM" id="SSF55979">
    <property type="entry name" value="DNA clamp"/>
    <property type="match status" value="2"/>
</dbReference>
<feature type="non-terminal residue" evidence="11">
    <location>
        <position position="1"/>
    </location>
</feature>
<comment type="subcellular location">
    <subcellularLocation>
        <location evidence="1">Cytoplasm</location>
    </subcellularLocation>
</comment>
<organism evidence="11 12">
    <name type="scientific">Candidatus Uhrbacteria bacterium RIFCSPLOWO2_02_FULL_49_11</name>
    <dbReference type="NCBI Taxonomy" id="1802409"/>
    <lineage>
        <taxon>Bacteria</taxon>
        <taxon>Candidatus Uhriibacteriota</taxon>
    </lineage>
</organism>
<evidence type="ECO:0000256" key="2">
    <source>
        <dbReference type="ARBA" id="ARBA00010752"/>
    </source>
</evidence>
<dbReference type="GO" id="GO:0003677">
    <property type="term" value="F:DNA binding"/>
    <property type="evidence" value="ECO:0007669"/>
    <property type="project" value="UniProtKB-KW"/>
</dbReference>
<dbReference type="AlphaFoldDB" id="A0A1F7VEV4"/>
<dbReference type="SMART" id="SM00480">
    <property type="entry name" value="POL3Bc"/>
    <property type="match status" value="1"/>
</dbReference>
<feature type="domain" description="DNA polymerase III beta sliding clamp central" evidence="9">
    <location>
        <begin position="45"/>
        <end position="164"/>
    </location>
</feature>
<comment type="similarity">
    <text evidence="2">Belongs to the beta sliding clamp family.</text>
</comment>
<name>A0A1F7VEV4_9BACT</name>
<keyword evidence="3" id="KW-0963">Cytoplasm</keyword>
<evidence type="ECO:0000256" key="8">
    <source>
        <dbReference type="ARBA" id="ARBA00023125"/>
    </source>
</evidence>
<evidence type="ECO:0000256" key="5">
    <source>
        <dbReference type="ARBA" id="ARBA00022695"/>
    </source>
</evidence>
<evidence type="ECO:0000256" key="3">
    <source>
        <dbReference type="ARBA" id="ARBA00022490"/>
    </source>
</evidence>
<dbReference type="GO" id="GO:0003887">
    <property type="term" value="F:DNA-directed DNA polymerase activity"/>
    <property type="evidence" value="ECO:0007669"/>
    <property type="project" value="UniProtKB-KW"/>
</dbReference>
<dbReference type="InterPro" id="IPR046938">
    <property type="entry name" value="DNA_clamp_sf"/>
</dbReference>
<dbReference type="PANTHER" id="PTHR30478:SF0">
    <property type="entry name" value="BETA SLIDING CLAMP"/>
    <property type="match status" value="1"/>
</dbReference>
<evidence type="ECO:0000256" key="7">
    <source>
        <dbReference type="ARBA" id="ARBA00022932"/>
    </source>
</evidence>
<proteinExistence type="inferred from homology"/>